<protein>
    <submittedName>
        <fullName evidence="1">Uncharacterized protein</fullName>
    </submittedName>
</protein>
<evidence type="ECO:0000313" key="1">
    <source>
        <dbReference type="EMBL" id="SFC41240.1"/>
    </source>
</evidence>
<gene>
    <name evidence="1" type="ORF">SAMN05421780_105136</name>
</gene>
<dbReference type="AlphaFoldDB" id="A0A1I1J744"/>
<dbReference type="EMBL" id="FOLE01000005">
    <property type="protein sequence ID" value="SFC41240.1"/>
    <property type="molecule type" value="Genomic_DNA"/>
</dbReference>
<name>A0A1I1J744_9BACT</name>
<organism evidence="1 2">
    <name type="scientific">Flexibacter flexilis DSM 6793</name>
    <dbReference type="NCBI Taxonomy" id="927664"/>
    <lineage>
        <taxon>Bacteria</taxon>
        <taxon>Pseudomonadati</taxon>
        <taxon>Bacteroidota</taxon>
        <taxon>Cytophagia</taxon>
        <taxon>Cytophagales</taxon>
        <taxon>Flexibacteraceae</taxon>
        <taxon>Flexibacter</taxon>
    </lineage>
</organism>
<evidence type="ECO:0000313" key="2">
    <source>
        <dbReference type="Proteomes" id="UP000199514"/>
    </source>
</evidence>
<dbReference type="Proteomes" id="UP000199514">
    <property type="component" value="Unassembled WGS sequence"/>
</dbReference>
<accession>A0A1I1J744</accession>
<keyword evidence="2" id="KW-1185">Reference proteome</keyword>
<reference evidence="1 2" key="1">
    <citation type="submission" date="2016-10" db="EMBL/GenBank/DDBJ databases">
        <authorList>
            <person name="de Groot N.N."/>
        </authorList>
    </citation>
    <scope>NUCLEOTIDE SEQUENCE [LARGE SCALE GENOMIC DNA]</scope>
    <source>
        <strain evidence="1 2">DSM 6793</strain>
    </source>
</reference>
<proteinExistence type="predicted"/>
<sequence length="84" mass="9636">MRVGEITSRKDMEALNLDKKFGLSEKVYNEFLNSLTFENGVFVGAIYDGVERELLDTKSSDAFWAYFGISLRSPQPSKKCYNIR</sequence>